<dbReference type="GO" id="GO:0006260">
    <property type="term" value="P:DNA replication"/>
    <property type="evidence" value="ECO:0007669"/>
    <property type="project" value="UniProtKB-UniRule"/>
</dbReference>
<feature type="modified residue" description="Phosphoserine; by host" evidence="15">
    <location>
        <position position="98"/>
    </location>
</feature>
<dbReference type="SUPFAM" id="SSF52540">
    <property type="entry name" value="P-loop containing nucleoside triphosphate hydrolases"/>
    <property type="match status" value="1"/>
</dbReference>
<feature type="short sequence motif" description="Nuclear export signal" evidence="15">
    <location>
        <begin position="97"/>
        <end position="106"/>
    </location>
</feature>
<accession>A0A385PJ86</accession>
<dbReference type="HAMAP" id="MF_04000">
    <property type="entry name" value="PPV_E1"/>
    <property type="match status" value="1"/>
</dbReference>
<evidence type="ECO:0000256" key="13">
    <source>
        <dbReference type="ARBA" id="ARBA00048988"/>
    </source>
</evidence>
<dbReference type="InterPro" id="IPR046935">
    <property type="entry name" value="PPV_E1_DBD_sf"/>
</dbReference>
<dbReference type="GO" id="GO:0003677">
    <property type="term" value="F:DNA binding"/>
    <property type="evidence" value="ECO:0007669"/>
    <property type="project" value="UniProtKB-UniRule"/>
</dbReference>
<keyword evidence="2 15" id="KW-0244">Early protein</keyword>
<dbReference type="GO" id="GO:0043138">
    <property type="term" value="F:3'-5' DNA helicase activity"/>
    <property type="evidence" value="ECO:0007669"/>
    <property type="project" value="UniProtKB-UniRule"/>
</dbReference>
<dbReference type="Pfam" id="PF00519">
    <property type="entry name" value="PPV_E1_C"/>
    <property type="match status" value="1"/>
</dbReference>
<comment type="subcellular location">
    <subcellularLocation>
        <location evidence="1 15">Host nucleus</location>
    </subcellularLocation>
</comment>
<gene>
    <name evidence="15" type="primary">E1</name>
</gene>
<comment type="function">
    <text evidence="16">ATP-dependent DNA helicase required for initiation of viral DNA replication. It forms a complex with the viral E2 protein. The E1-E2 complex binds to the replication origin which contains binding sites for both proteins.</text>
</comment>
<dbReference type="Pfam" id="PF00524">
    <property type="entry name" value="PPV_E1_N"/>
    <property type="match status" value="1"/>
</dbReference>
<evidence type="ECO:0000256" key="7">
    <source>
        <dbReference type="ARBA" id="ARBA00022801"/>
    </source>
</evidence>
<dbReference type="GO" id="GO:0016887">
    <property type="term" value="F:ATP hydrolysis activity"/>
    <property type="evidence" value="ECO:0007669"/>
    <property type="project" value="RHEA"/>
</dbReference>
<dbReference type="SUPFAM" id="SSF55464">
    <property type="entry name" value="Origin of replication-binding domain, RBD-like"/>
    <property type="match status" value="1"/>
</dbReference>
<keyword evidence="4 15" id="KW-1048">Host nucleus</keyword>
<proteinExistence type="inferred from homology"/>
<protein>
    <recommendedName>
        <fullName evidence="15 16">Replication protein E1</fullName>
        <ecNumber evidence="15 16">5.6.2.4</ecNumber>
    </recommendedName>
    <alternativeName>
        <fullName evidence="15">ATP-dependent helicase E1</fullName>
    </alternativeName>
    <alternativeName>
        <fullName evidence="15">DNA 3'-5' helicase E1</fullName>
    </alternativeName>
</protein>
<keyword evidence="9 15" id="KW-0067">ATP-binding</keyword>
<keyword evidence="15" id="KW-1017">Isopeptide bond</keyword>
<evidence type="ECO:0000313" key="19">
    <source>
        <dbReference type="EMBL" id="AYA93708.1"/>
    </source>
</evidence>
<dbReference type="InterPro" id="IPR046832">
    <property type="entry name" value="PPV_E1_DBD"/>
</dbReference>
<dbReference type="Gene3D" id="3.40.1310.10">
    <property type="match status" value="1"/>
</dbReference>
<comment type="catalytic activity">
    <reaction evidence="13 15 16">
        <text>ATP + H2O = ADP + phosphate + H(+)</text>
        <dbReference type="Rhea" id="RHEA:13065"/>
        <dbReference type="ChEBI" id="CHEBI:15377"/>
        <dbReference type="ChEBI" id="CHEBI:15378"/>
        <dbReference type="ChEBI" id="CHEBI:30616"/>
        <dbReference type="ChEBI" id="CHEBI:43474"/>
        <dbReference type="ChEBI" id="CHEBI:456216"/>
        <dbReference type="EC" id="5.6.2.4"/>
    </reaction>
</comment>
<dbReference type="EC" id="5.6.2.4" evidence="15 16"/>
<evidence type="ECO:0000256" key="10">
    <source>
        <dbReference type="ARBA" id="ARBA00023125"/>
    </source>
</evidence>
<dbReference type="GO" id="GO:0042025">
    <property type="term" value="C:host cell nucleus"/>
    <property type="evidence" value="ECO:0007669"/>
    <property type="project" value="UniProtKB-SubCell"/>
</dbReference>
<dbReference type="Pfam" id="PF20450">
    <property type="entry name" value="PPV_E1_DBD"/>
    <property type="match status" value="1"/>
</dbReference>
<evidence type="ECO:0000256" key="2">
    <source>
        <dbReference type="ARBA" id="ARBA00022518"/>
    </source>
</evidence>
<dbReference type="Gene3D" id="1.10.10.510">
    <property type="entry name" value="Zinc finger, large T-antigen D1 domain"/>
    <property type="match status" value="1"/>
</dbReference>
<keyword evidence="6 15" id="KW-0547">Nucleotide-binding</keyword>
<comment type="function">
    <text evidence="14 15">ATP-dependent DNA 3'-5' helicase required for initiation of viral DNA replication. It forms a complex with the viral E2 protein. The E1-E2 complex binds to the replication origin which contains binding sites for both proteins. During the initial step, a dimer of E1 interacts with a dimer of protein E2 leading to a complex that binds the viral origin of replication with high specificity. Then, a second dimer of E1 displaces the E2 dimer in an ATP-dependent manner to form the E1 tetramer. Following this, two E1 monomers are added to each half of the site, which results in the formation of two E1 trimers on the viral ori. Subsequently, two hexamers will be created. The double hexamer acts as a bi-directional helicase machinery and unwinds the viral DNA and then recruits the host DNA polymerase to start replication.</text>
</comment>
<dbReference type="InterPro" id="IPR014000">
    <property type="entry name" value="PPV_DNA_helicase_E1_N"/>
</dbReference>
<evidence type="ECO:0000256" key="11">
    <source>
        <dbReference type="ARBA" id="ARBA00023235"/>
    </source>
</evidence>
<feature type="modified residue" description="Phosphoserine; by host" evidence="15">
    <location>
        <position position="92"/>
    </location>
</feature>
<dbReference type="Gene3D" id="3.40.50.300">
    <property type="entry name" value="P-loop containing nucleotide triphosphate hydrolases"/>
    <property type="match status" value="1"/>
</dbReference>
<comment type="subunit">
    <text evidence="15">Can form hexamers. Interacts with E2 protein; this interaction increases E1 DNA binding specificity. Interacts with host DNA polymerase subunit POLA2. Interacts with host single stranded DNA-binding protein RPA1. Interacts with host TOP1; this interaction stimulates the enzymatic activity of TOP1.</text>
</comment>
<sequence>MENVNKGTNLRLNDDNAWFLVEEAECMDSFDTLDDLFENSTECSNISNLIDDNVDETDQGNSLALFNHQITEECNIAIAALKRKYTSSPPESTVATLSPRLEAIRISPPKSHSSKRRLFRDSGIGEDETTHSDAQVETENSQNSNGGTVKSACQEILLSRNKKAKLLYKCEELFGVSYSDITRCFKSDKSLCENWVVFVFAAASEVIEGSKLLLQKHCEYLQCMQFDFAALYLLLFKTAKNRITVNKLFCNLLNIEECQILCNPPNSKSVPCALYFYKQCITEKAFTFGKLPNWVSKQTQINHQLASQAEAFELSKMVQWAYDNHITEEPEIAYEYALLADTDSNAAAFLKSNQQVRYVRDCQAMVKYYLKQEMRNMSMTQWIFKCCSECEGEEDWKVICNFLKFQGVNIIAFLTALRNLFKAIPKRNCIVIHGPPDTGKSYFCFSMVKFLRGKVVSYFNKSSQFWLQPMLDSKIGFLDDATYYCWTYIDSYMRNALDGNPMCIDAKHKAPQQVKLPPFLITSNLNVKTMDEFKYLHSRLTCFEFPNALPLDQWGTPMFKFTDQAWKCFFLKLARQLDLQEEENESERPGRTFRCTTEAVDDPL</sequence>
<evidence type="ECO:0000256" key="14">
    <source>
        <dbReference type="ARBA" id="ARBA00093297"/>
    </source>
</evidence>
<evidence type="ECO:0000259" key="18">
    <source>
        <dbReference type="PROSITE" id="PS51206"/>
    </source>
</evidence>
<organism evidence="19">
    <name type="scientific">Human papillomavirus</name>
    <dbReference type="NCBI Taxonomy" id="10566"/>
    <lineage>
        <taxon>Viruses</taxon>
        <taxon>Monodnaviria</taxon>
        <taxon>Shotokuvirae</taxon>
        <taxon>Cossaviricota</taxon>
        <taxon>Papovaviricetes</taxon>
        <taxon>Zurhausenvirales</taxon>
        <taxon>Papillomaviridae</taxon>
    </lineage>
</organism>
<keyword evidence="10 15" id="KW-0238">DNA-binding</keyword>
<evidence type="ECO:0000256" key="17">
    <source>
        <dbReference type="SAM" id="MobiDB-lite"/>
    </source>
</evidence>
<dbReference type="PROSITE" id="PS51206">
    <property type="entry name" value="SF3_HELICASE_1"/>
    <property type="match status" value="1"/>
</dbReference>
<evidence type="ECO:0000256" key="6">
    <source>
        <dbReference type="ARBA" id="ARBA00022741"/>
    </source>
</evidence>
<dbReference type="EMBL" id="MH777206">
    <property type="protein sequence ID" value="AYA93708.1"/>
    <property type="molecule type" value="Genomic_DNA"/>
</dbReference>
<comment type="PTM">
    <text evidence="15">Phosphorylated.</text>
</comment>
<dbReference type="InterPro" id="IPR014015">
    <property type="entry name" value="Helicase_SF3_DNA-vir"/>
</dbReference>
<dbReference type="PIRSF" id="PIRSF003383">
    <property type="entry name" value="Rep_E1_papillomaV"/>
    <property type="match status" value="1"/>
</dbReference>
<feature type="cross-link" description="Glycyl lysine isopeptide (Lys-Gly) (interchain with G-Cter in SUMO)" evidence="15">
    <location>
        <position position="515"/>
    </location>
</feature>
<feature type="domain" description="SF3 helicase" evidence="18">
    <location>
        <begin position="394"/>
        <end position="558"/>
    </location>
</feature>
<keyword evidence="5 15" id="KW-0235">DNA replication</keyword>
<keyword evidence="8 15" id="KW-0347">Helicase</keyword>
<evidence type="ECO:0000256" key="9">
    <source>
        <dbReference type="ARBA" id="ARBA00022840"/>
    </source>
</evidence>
<feature type="short sequence motif" description="Nuclear localization signal" evidence="15">
    <location>
        <begin position="82"/>
        <end position="84"/>
    </location>
</feature>
<feature type="modified residue" description="Phosphoserine; by host" evidence="15">
    <location>
        <position position="88"/>
    </location>
</feature>
<feature type="modified residue" description="Phosphoserine; by host" evidence="15">
    <location>
        <position position="111"/>
    </location>
</feature>
<keyword evidence="3 15" id="KW-0597">Phosphoprotein</keyword>
<evidence type="ECO:0000256" key="5">
    <source>
        <dbReference type="ARBA" id="ARBA00022705"/>
    </source>
</evidence>
<feature type="region of interest" description="Disordered" evidence="17">
    <location>
        <begin position="109"/>
        <end position="148"/>
    </location>
</feature>
<comment type="similarity">
    <text evidence="15 16">Belongs to the papillomaviridae E1 protein family.</text>
</comment>
<comment type="catalytic activity">
    <reaction evidence="12 15">
        <text>Couples ATP hydrolysis with the unwinding of duplex DNA by translocating in the 3'-5' direction.</text>
        <dbReference type="EC" id="5.6.2.4"/>
    </reaction>
</comment>
<feature type="binding site" evidence="15">
    <location>
        <begin position="434"/>
        <end position="441"/>
    </location>
    <ligand>
        <name>ATP</name>
        <dbReference type="ChEBI" id="CHEBI:30616"/>
    </ligand>
</feature>
<evidence type="ECO:0000256" key="16">
    <source>
        <dbReference type="PIRNR" id="PIRNR003383"/>
    </source>
</evidence>
<dbReference type="InterPro" id="IPR027417">
    <property type="entry name" value="P-loop_NTPase"/>
</dbReference>
<keyword evidence="15" id="KW-0832">Ubl conjugation</keyword>
<evidence type="ECO:0000256" key="3">
    <source>
        <dbReference type="ARBA" id="ARBA00022553"/>
    </source>
</evidence>
<feature type="compositionally biased region" description="Polar residues" evidence="17">
    <location>
        <begin position="132"/>
        <end position="148"/>
    </location>
</feature>
<dbReference type="InterPro" id="IPR016393">
    <property type="entry name" value="Rep_E1_papillomaV"/>
</dbReference>
<evidence type="ECO:0000256" key="15">
    <source>
        <dbReference type="HAMAP-Rule" id="MF_04000"/>
    </source>
</evidence>
<comment type="PTM">
    <text evidence="15">Sumoylated.</text>
</comment>
<evidence type="ECO:0000256" key="1">
    <source>
        <dbReference type="ARBA" id="ARBA00004147"/>
    </source>
</evidence>
<comment type="caution">
    <text evidence="15">Lacks conserved residue(s) required for the propagation of feature annotation.</text>
</comment>
<evidence type="ECO:0000256" key="8">
    <source>
        <dbReference type="ARBA" id="ARBA00022806"/>
    </source>
</evidence>
<feature type="region of interest" description="Disordered" evidence="17">
    <location>
        <begin position="581"/>
        <end position="604"/>
    </location>
</feature>
<dbReference type="InterPro" id="IPR001177">
    <property type="entry name" value="PPV_DNA_helicase_E1_C"/>
</dbReference>
<dbReference type="InterPro" id="IPR037102">
    <property type="entry name" value="Znf_lg_T-Ag_D1_dom_sf"/>
</dbReference>
<reference evidence="19" key="1">
    <citation type="journal article" date="2018" name="Nat. Med.">
        <title>Expanded skin virome in DOCK8-deficient patients.</title>
        <authorList>
            <consortium name="NISC Comparative Sequencing Program"/>
            <person name="Tirosh O."/>
            <person name="Conlan S."/>
            <person name="Deming C."/>
            <person name="Lee-Lin S.Q."/>
            <person name="Huang X."/>
            <person name="Su H.C."/>
            <person name="Freeman A.F."/>
            <person name="Segre J.A."/>
            <person name="Kong H.H."/>
        </authorList>
    </citation>
    <scope>NUCLEOTIDE SEQUENCE</scope>
    <source>
        <strain evidence="19">HPV-mSK_061</strain>
    </source>
</reference>
<keyword evidence="7 15" id="KW-0378">Hydrolase</keyword>
<keyword evidence="11 15" id="KW-0413">Isomerase</keyword>
<name>A0A385PJ86_9PAPI</name>
<evidence type="ECO:0000256" key="12">
    <source>
        <dbReference type="ARBA" id="ARBA00034617"/>
    </source>
</evidence>
<evidence type="ECO:0000256" key="4">
    <source>
        <dbReference type="ARBA" id="ARBA00022562"/>
    </source>
</evidence>
<dbReference type="GO" id="GO:0005524">
    <property type="term" value="F:ATP binding"/>
    <property type="evidence" value="ECO:0007669"/>
    <property type="project" value="UniProtKB-UniRule"/>
</dbReference>